<gene>
    <name evidence="3" type="ORF">SAMN05444354_12326</name>
</gene>
<feature type="domain" description="Mannan-binding protein" evidence="2">
    <location>
        <begin position="143"/>
        <end position="179"/>
    </location>
</feature>
<dbReference type="OrthoDB" id="280897at2"/>
<feature type="signal peptide" evidence="1">
    <location>
        <begin position="1"/>
        <end position="23"/>
    </location>
</feature>
<dbReference type="EMBL" id="FOAP01000023">
    <property type="protein sequence ID" value="SEM78793.1"/>
    <property type="molecule type" value="Genomic_DNA"/>
</dbReference>
<sequence>MKWMMHVMAAVMMMFVSVGAAQAADAPACDAKTSPIVNQQDANKRCPAVCTQVGYQSWNGQWTNTPPSGAGPVCGCAVKSKDAKTSPLANQKDAESRCPSVCKGVDGIWNGQWTNTPPSGGGPVCGCYQMKAADVKTSSIANQQDAEKRCPSVCTNAKATWNGQWTNTPPSGVGPVCGCLTPSCGGT</sequence>
<dbReference type="InterPro" id="IPR053754">
    <property type="entry name" value="OligoMan_bind_ChitinaseAct_sf"/>
</dbReference>
<dbReference type="Proteomes" id="UP000182719">
    <property type="component" value="Unassembled WGS sequence"/>
</dbReference>
<evidence type="ECO:0000313" key="4">
    <source>
        <dbReference type="Proteomes" id="UP000182719"/>
    </source>
</evidence>
<proteinExistence type="predicted"/>
<evidence type="ECO:0000313" key="3">
    <source>
        <dbReference type="EMBL" id="SEM78793.1"/>
    </source>
</evidence>
<feature type="domain" description="Mannan-binding protein" evidence="2">
    <location>
        <begin position="39"/>
        <end position="76"/>
    </location>
</feature>
<feature type="chain" id="PRO_5010249277" evidence="1">
    <location>
        <begin position="24"/>
        <end position="187"/>
    </location>
</feature>
<keyword evidence="4" id="KW-1185">Reference proteome</keyword>
<organism evidence="3 4">
    <name type="scientific">Stigmatella aurantiaca</name>
    <dbReference type="NCBI Taxonomy" id="41"/>
    <lineage>
        <taxon>Bacteria</taxon>
        <taxon>Pseudomonadati</taxon>
        <taxon>Myxococcota</taxon>
        <taxon>Myxococcia</taxon>
        <taxon>Myxococcales</taxon>
        <taxon>Cystobacterineae</taxon>
        <taxon>Archangiaceae</taxon>
        <taxon>Stigmatella</taxon>
    </lineage>
</organism>
<evidence type="ECO:0000256" key="1">
    <source>
        <dbReference type="SAM" id="SignalP"/>
    </source>
</evidence>
<evidence type="ECO:0000259" key="2">
    <source>
        <dbReference type="Pfam" id="PF12151"/>
    </source>
</evidence>
<keyword evidence="1" id="KW-0732">Signal</keyword>
<accession>A0A1H8B7R1</accession>
<dbReference type="InterPro" id="IPR021992">
    <property type="entry name" value="MVL"/>
</dbReference>
<name>A0A1H8B7R1_STIAU</name>
<reference evidence="4" key="1">
    <citation type="submission" date="2016-10" db="EMBL/GenBank/DDBJ databases">
        <authorList>
            <person name="Varghese N."/>
            <person name="Submissions S."/>
        </authorList>
    </citation>
    <scope>NUCLEOTIDE SEQUENCE [LARGE SCALE GENOMIC DNA]</scope>
    <source>
        <strain evidence="4">DSM 17044</strain>
    </source>
</reference>
<dbReference type="Gene3D" id="3.30.1490.230">
    <property type="match status" value="3"/>
</dbReference>
<feature type="domain" description="Mannan-binding protein" evidence="2">
    <location>
        <begin position="91"/>
        <end position="127"/>
    </location>
</feature>
<dbReference type="RefSeq" id="WP_083423492.1">
    <property type="nucleotide sequence ID" value="NZ_FOAP01000023.1"/>
</dbReference>
<protein>
    <submittedName>
        <fullName evidence="3">Mannan-binding protein</fullName>
    </submittedName>
</protein>
<dbReference type="AlphaFoldDB" id="A0A1H8B7R1"/>
<dbReference type="Pfam" id="PF12151">
    <property type="entry name" value="MVL"/>
    <property type="match status" value="3"/>
</dbReference>